<gene>
    <name evidence="1" type="ORF">LCGC14_2247890</name>
</gene>
<reference evidence="1" key="1">
    <citation type="journal article" date="2015" name="Nature">
        <title>Complex archaea that bridge the gap between prokaryotes and eukaryotes.</title>
        <authorList>
            <person name="Spang A."/>
            <person name="Saw J.H."/>
            <person name="Jorgensen S.L."/>
            <person name="Zaremba-Niedzwiedzka K."/>
            <person name="Martijn J."/>
            <person name="Lind A.E."/>
            <person name="van Eijk R."/>
            <person name="Schleper C."/>
            <person name="Guy L."/>
            <person name="Ettema T.J."/>
        </authorList>
    </citation>
    <scope>NUCLEOTIDE SEQUENCE</scope>
</reference>
<evidence type="ECO:0000313" key="1">
    <source>
        <dbReference type="EMBL" id="KKL56189.1"/>
    </source>
</evidence>
<organism evidence="1">
    <name type="scientific">marine sediment metagenome</name>
    <dbReference type="NCBI Taxonomy" id="412755"/>
    <lineage>
        <taxon>unclassified sequences</taxon>
        <taxon>metagenomes</taxon>
        <taxon>ecological metagenomes</taxon>
    </lineage>
</organism>
<proteinExistence type="predicted"/>
<dbReference type="EMBL" id="LAZR01030580">
    <property type="protein sequence ID" value="KKL56189.1"/>
    <property type="molecule type" value="Genomic_DNA"/>
</dbReference>
<dbReference type="AlphaFoldDB" id="A0A0F9D3Q2"/>
<name>A0A0F9D3Q2_9ZZZZ</name>
<comment type="caution">
    <text evidence="1">The sequence shown here is derived from an EMBL/GenBank/DDBJ whole genome shotgun (WGS) entry which is preliminary data.</text>
</comment>
<accession>A0A0F9D3Q2</accession>
<sequence>MSGIVDVIMWAGENNYSVSEFINEARKMGVSKRIPRNSIPEGIVPGRSRLLIKHKKAIVKTELESDYPLLIDNLIVNDYPVSEGSMLSVVMALENLYKEDIEFWREFIYVYGITWHPGVIGYSYITGLQYVVEEEEEDLPEDLAHIKYLEPIKMEYDDGGIKS</sequence>
<protein>
    <submittedName>
        <fullName evidence="1">Uncharacterized protein</fullName>
    </submittedName>
</protein>